<evidence type="ECO:0000256" key="1">
    <source>
        <dbReference type="SAM" id="MobiDB-lite"/>
    </source>
</evidence>
<evidence type="ECO:0000313" key="3">
    <source>
        <dbReference type="EMBL" id="CAF0720386.1"/>
    </source>
</evidence>
<dbReference type="InterPro" id="IPR043904">
    <property type="entry name" value="PhoD_2-like"/>
</dbReference>
<dbReference type="Pfam" id="PF19050">
    <property type="entry name" value="PhoD_2"/>
    <property type="match status" value="2"/>
</dbReference>
<name>A0A813MGV1_9BILA</name>
<evidence type="ECO:0000313" key="4">
    <source>
        <dbReference type="Proteomes" id="UP000663845"/>
    </source>
</evidence>
<dbReference type="PANTHER" id="PTHR46689:SF2">
    <property type="entry name" value="WW DOMAIN PROTEIN (AFU_ORTHOLOGUE AFUA_6G06520)"/>
    <property type="match status" value="1"/>
</dbReference>
<dbReference type="InterPro" id="IPR018946">
    <property type="entry name" value="PhoD-like_MPP"/>
</dbReference>
<dbReference type="Gene3D" id="3.60.21.70">
    <property type="entry name" value="PhoD-like phosphatase"/>
    <property type="match status" value="1"/>
</dbReference>
<accession>A0A813MGV1</accession>
<feature type="region of interest" description="Disordered" evidence="1">
    <location>
        <begin position="1"/>
        <end position="70"/>
    </location>
</feature>
<sequence length="681" mass="79263">MTDEKSDNMGGQITDKHGDLNVNASNPVNIDPQFMGDYPSPKLTTSKVPEMAPSTEAATESPAINRPPKPPGPALGPYFQLILTDLNKMLWMGSALIFRHVSFNQPNIEFICDVNVDYNWEILYENIFDLCAYRVNIYIELRPGEGEDKIIWKIDWGNETTDGSFLIARCDQKWRGGFFSCNGFDAYVPERVAENLTYSNVWNHLLSIHEENPLHLLIWGGDQNYIDFIFEDIPFLRAWLNMEWNEKWTTDYRDDVREQVEQYHFYTYAENWERRPEVKRALSSIPSLMMWDDHDIFDGAGSYPPLLHDSPMMMGLFLAAQKMRLLFQHHTTFEKAREHQLFGHQGYNFYVRCGRSLAILGADGRTERDATIVHHQNTWDMIFDKLQSELDDVKHLLVVFPVPFSFIRFHAAESITERVKNLPNKWRNATLIKKGNSIFNLPEFYDDLLDEWIHHAHIDERNNALRRFQQLAEEKKIRITYLGGDVHCCGVGRFQSAGSHRPAPINDPKLMYQIISSAIVNMPPSRMAIRAYHLFTTHWNPIDNTEEELIEFFKRRPENGRAVIHKRLRPNRNWCYFEQISHVNTSAMTVVRKRHLHIHSTKKNALMPTSLGPSSNREGLGSEEPPIHIHSHHGRCHEVIHADEQQIGTDGLQIRLWLESARKHRDGRRFIAYDLLIPKLE</sequence>
<evidence type="ECO:0000259" key="2">
    <source>
        <dbReference type="Pfam" id="PF19050"/>
    </source>
</evidence>
<reference evidence="3" key="1">
    <citation type="submission" date="2021-02" db="EMBL/GenBank/DDBJ databases">
        <authorList>
            <person name="Nowell W R."/>
        </authorList>
    </citation>
    <scope>NUCLEOTIDE SEQUENCE</scope>
</reference>
<feature type="domain" description="PhoD-like phosphatase" evidence="2">
    <location>
        <begin position="439"/>
        <end position="580"/>
    </location>
</feature>
<proteinExistence type="predicted"/>
<feature type="domain" description="PhoD-like phosphatase" evidence="2">
    <location>
        <begin position="164"/>
        <end position="420"/>
    </location>
</feature>
<comment type="caution">
    <text evidence="3">The sequence shown here is derived from an EMBL/GenBank/DDBJ whole genome shotgun (WGS) entry which is preliminary data.</text>
</comment>
<dbReference type="AlphaFoldDB" id="A0A813MGV1"/>
<organism evidence="3 4">
    <name type="scientific">Adineta steineri</name>
    <dbReference type="NCBI Taxonomy" id="433720"/>
    <lineage>
        <taxon>Eukaryota</taxon>
        <taxon>Metazoa</taxon>
        <taxon>Spiralia</taxon>
        <taxon>Gnathifera</taxon>
        <taxon>Rotifera</taxon>
        <taxon>Eurotatoria</taxon>
        <taxon>Bdelloidea</taxon>
        <taxon>Adinetida</taxon>
        <taxon>Adinetidae</taxon>
        <taxon>Adineta</taxon>
    </lineage>
</organism>
<protein>
    <recommendedName>
        <fullName evidence="2">PhoD-like phosphatase domain-containing protein</fullName>
    </recommendedName>
</protein>
<dbReference type="CDD" id="cd07389">
    <property type="entry name" value="MPP_PhoD"/>
    <property type="match status" value="1"/>
</dbReference>
<dbReference type="GO" id="GO:0016020">
    <property type="term" value="C:membrane"/>
    <property type="evidence" value="ECO:0007669"/>
    <property type="project" value="TreeGrafter"/>
</dbReference>
<gene>
    <name evidence="3" type="ORF">JYZ213_LOCUS222</name>
</gene>
<dbReference type="Proteomes" id="UP000663845">
    <property type="component" value="Unassembled WGS sequence"/>
</dbReference>
<dbReference type="EMBL" id="CAJNOG010000001">
    <property type="protein sequence ID" value="CAF0720386.1"/>
    <property type="molecule type" value="Genomic_DNA"/>
</dbReference>
<dbReference type="InterPro" id="IPR038607">
    <property type="entry name" value="PhoD-like_sf"/>
</dbReference>
<dbReference type="PANTHER" id="PTHR46689">
    <property type="entry name" value="MEMBRANE PROTEIN, PUTATIVE-RELATED"/>
    <property type="match status" value="1"/>
</dbReference>